<name>A0A0R3QCR5_9BILA</name>
<dbReference type="Proteomes" id="UP000280834">
    <property type="component" value="Unassembled WGS sequence"/>
</dbReference>
<dbReference type="WBParaSite" id="BTMF_0000414501-mRNA-1">
    <property type="protein sequence ID" value="BTMF_0000414501-mRNA-1"/>
    <property type="gene ID" value="BTMF_0000414501"/>
</dbReference>
<dbReference type="AlphaFoldDB" id="A0A0R3QCR5"/>
<protein>
    <submittedName>
        <fullName evidence="3">Reverse transcriptase</fullName>
    </submittedName>
</protein>
<accession>A0A0R3QCR5</accession>
<organism evidence="3">
    <name type="scientific">Brugia timori</name>
    <dbReference type="NCBI Taxonomy" id="42155"/>
    <lineage>
        <taxon>Eukaryota</taxon>
        <taxon>Metazoa</taxon>
        <taxon>Ecdysozoa</taxon>
        <taxon>Nematoda</taxon>
        <taxon>Chromadorea</taxon>
        <taxon>Rhabditida</taxon>
        <taxon>Spirurina</taxon>
        <taxon>Spiruromorpha</taxon>
        <taxon>Filarioidea</taxon>
        <taxon>Onchocercidae</taxon>
        <taxon>Brugia</taxon>
    </lineage>
</organism>
<evidence type="ECO:0000313" key="3">
    <source>
        <dbReference type="WBParaSite" id="BTMF_0000414501-mRNA-1"/>
    </source>
</evidence>
<sequence length="36" mass="4199">MLIKLFTESPAANTGSPIFVVKKFEWFLDELPSWQK</sequence>
<keyword evidence="2" id="KW-1185">Reference proteome</keyword>
<evidence type="ECO:0000313" key="1">
    <source>
        <dbReference type="EMBL" id="VDO14809.1"/>
    </source>
</evidence>
<proteinExistence type="predicted"/>
<reference evidence="1 2" key="2">
    <citation type="submission" date="2018-11" db="EMBL/GenBank/DDBJ databases">
        <authorList>
            <consortium name="Pathogen Informatics"/>
        </authorList>
    </citation>
    <scope>NUCLEOTIDE SEQUENCE [LARGE SCALE GENOMIC DNA]</scope>
</reference>
<gene>
    <name evidence="1" type="ORF">BTMF_LOCUS3448</name>
</gene>
<dbReference type="EMBL" id="UZAG01003116">
    <property type="protein sequence ID" value="VDO14809.1"/>
    <property type="molecule type" value="Genomic_DNA"/>
</dbReference>
<reference evidence="3" key="1">
    <citation type="submission" date="2017-02" db="UniProtKB">
        <authorList>
            <consortium name="WormBaseParasite"/>
        </authorList>
    </citation>
    <scope>IDENTIFICATION</scope>
</reference>
<evidence type="ECO:0000313" key="2">
    <source>
        <dbReference type="Proteomes" id="UP000280834"/>
    </source>
</evidence>